<dbReference type="eggNOG" id="ENOG502RN0V">
    <property type="taxonomic scope" value="Eukaryota"/>
</dbReference>
<dbReference type="EnsemblFungi" id="MAPG_01476T0">
    <property type="protein sequence ID" value="MAPG_01476T0"/>
    <property type="gene ID" value="MAPG_01476"/>
</dbReference>
<dbReference type="AlphaFoldDB" id="A0A0C4DNT1"/>
<reference evidence="2" key="4">
    <citation type="journal article" date="2015" name="G3 (Bethesda)">
        <title>Genome sequences of three phytopathogenic species of the Magnaporthaceae family of fungi.</title>
        <authorList>
            <person name="Okagaki L.H."/>
            <person name="Nunes C.C."/>
            <person name="Sailsbery J."/>
            <person name="Clay B."/>
            <person name="Brown D."/>
            <person name="John T."/>
            <person name="Oh Y."/>
            <person name="Young N."/>
            <person name="Fitzgerald M."/>
            <person name="Haas B.J."/>
            <person name="Zeng Q."/>
            <person name="Young S."/>
            <person name="Adiconis X."/>
            <person name="Fan L."/>
            <person name="Levin J.Z."/>
            <person name="Mitchell T.K."/>
            <person name="Okubara P.A."/>
            <person name="Farman M.L."/>
            <person name="Kohn L.M."/>
            <person name="Birren B."/>
            <person name="Ma L.-J."/>
            <person name="Dean R.A."/>
        </authorList>
    </citation>
    <scope>NUCLEOTIDE SEQUENCE</scope>
    <source>
        <strain evidence="2">ATCC 64411 / 73-15</strain>
    </source>
</reference>
<reference evidence="1" key="3">
    <citation type="submission" date="2011-03" db="EMBL/GenBank/DDBJ databases">
        <title>Annotation of Magnaporthe poae ATCC 64411.</title>
        <authorList>
            <person name="Ma L.-J."/>
            <person name="Dead R."/>
            <person name="Young S.K."/>
            <person name="Zeng Q."/>
            <person name="Gargeya S."/>
            <person name="Fitzgerald M."/>
            <person name="Haas B."/>
            <person name="Abouelleil A."/>
            <person name="Alvarado L."/>
            <person name="Arachchi H.M."/>
            <person name="Berlin A."/>
            <person name="Brown A."/>
            <person name="Chapman S.B."/>
            <person name="Chen Z."/>
            <person name="Dunbar C."/>
            <person name="Freedman E."/>
            <person name="Gearin G."/>
            <person name="Gellesch M."/>
            <person name="Goldberg J."/>
            <person name="Griggs A."/>
            <person name="Gujja S."/>
            <person name="Heiman D."/>
            <person name="Howarth C."/>
            <person name="Larson L."/>
            <person name="Lui A."/>
            <person name="MacDonald P.J.P."/>
            <person name="Mehta T."/>
            <person name="Montmayeur A."/>
            <person name="Murphy C."/>
            <person name="Neiman D."/>
            <person name="Pearson M."/>
            <person name="Priest M."/>
            <person name="Roberts A."/>
            <person name="Saif S."/>
            <person name="Shea T."/>
            <person name="Shenoy N."/>
            <person name="Sisk P."/>
            <person name="Stolte C."/>
            <person name="Sykes S."/>
            <person name="Yandava C."/>
            <person name="Wortman J."/>
            <person name="Nusbaum C."/>
            <person name="Birren B."/>
        </authorList>
    </citation>
    <scope>NUCLEOTIDE SEQUENCE</scope>
    <source>
        <strain evidence="1">ATCC 64411</strain>
    </source>
</reference>
<proteinExistence type="predicted"/>
<evidence type="ECO:0000313" key="2">
    <source>
        <dbReference type="EnsemblFungi" id="MAPG_01476T0"/>
    </source>
</evidence>
<name>A0A0C4DNT1_MAGP6</name>
<dbReference type="EMBL" id="GL876966">
    <property type="protein sequence ID" value="KLU82404.1"/>
    <property type="molecule type" value="Genomic_DNA"/>
</dbReference>
<dbReference type="VEuPathDB" id="FungiDB:MAPG_01476"/>
<keyword evidence="3" id="KW-1185">Reference proteome</keyword>
<organism evidence="2 3">
    <name type="scientific">Magnaporthiopsis poae (strain ATCC 64411 / 73-15)</name>
    <name type="common">Kentucky bluegrass fungus</name>
    <name type="synonym">Magnaporthe poae</name>
    <dbReference type="NCBI Taxonomy" id="644358"/>
    <lineage>
        <taxon>Eukaryota</taxon>
        <taxon>Fungi</taxon>
        <taxon>Dikarya</taxon>
        <taxon>Ascomycota</taxon>
        <taxon>Pezizomycotina</taxon>
        <taxon>Sordariomycetes</taxon>
        <taxon>Sordariomycetidae</taxon>
        <taxon>Magnaporthales</taxon>
        <taxon>Magnaporthaceae</taxon>
        <taxon>Magnaporthiopsis</taxon>
    </lineage>
</organism>
<reference evidence="3" key="1">
    <citation type="submission" date="2010-05" db="EMBL/GenBank/DDBJ databases">
        <title>The genome sequence of Magnaporthe poae strain ATCC 64411.</title>
        <authorList>
            <person name="Ma L.-J."/>
            <person name="Dead R."/>
            <person name="Young S."/>
            <person name="Zeng Q."/>
            <person name="Koehrsen M."/>
            <person name="Alvarado L."/>
            <person name="Berlin A."/>
            <person name="Chapman S.B."/>
            <person name="Chen Z."/>
            <person name="Freedman E."/>
            <person name="Gellesch M."/>
            <person name="Goldberg J."/>
            <person name="Griggs A."/>
            <person name="Gujja S."/>
            <person name="Heilman E.R."/>
            <person name="Heiman D."/>
            <person name="Hepburn T."/>
            <person name="Howarth C."/>
            <person name="Jen D."/>
            <person name="Larson L."/>
            <person name="Mehta T."/>
            <person name="Neiman D."/>
            <person name="Pearson M."/>
            <person name="Roberts A."/>
            <person name="Saif S."/>
            <person name="Shea T."/>
            <person name="Shenoy N."/>
            <person name="Sisk P."/>
            <person name="Stolte C."/>
            <person name="Sykes S."/>
            <person name="Walk T."/>
            <person name="White J."/>
            <person name="Yandava C."/>
            <person name="Haas B."/>
            <person name="Nusbaum C."/>
            <person name="Birren B."/>
        </authorList>
    </citation>
    <scope>NUCLEOTIDE SEQUENCE [LARGE SCALE GENOMIC DNA]</scope>
    <source>
        <strain evidence="3">ATCC 64411 / 73-15</strain>
    </source>
</reference>
<gene>
    <name evidence="1" type="ORF">MAPG_01476</name>
</gene>
<accession>A0A0C4DNT1</accession>
<dbReference type="EMBL" id="ADBL01000356">
    <property type="status" value="NOT_ANNOTATED_CDS"/>
    <property type="molecule type" value="Genomic_DNA"/>
</dbReference>
<sequence length="469" mass="51856">MATARGARANILEGLPKITKHKYNRDRRACRSHVRAPDREVFFRTLYSNGDHCLLKLLAPKWGHCTPNPVYPAGAANILVANTVRREDMQMFAGVPFSPAPWFAVTCEVPPPVPGGVQVPTGAYGHLEVPVVRWHANTGLGKDWEDSLYGVATGDNIFMYEGQMEIIGDAPPAAGVHDTREPIFVGYMTCPVTDQCMDETRIVPGPRPPGDRGTNSAGRNAYGIISNKMVALHKRAIKKAGTDPIGRNMERLSAECVQEIVDRLGGPVHLMLGPTVIVGKQRSHAVPANIAAAGFAWAVFPHSRTPNTPWERRVADHRTPPVVFDEAKWATMRRLRTLALEVWDFRSGNAYELSFKPGARTGNAPTPGSDLANEHVDTFRWIKNWFDQMERGFQQQNPPHPGLDLLIVAGLNTNCAFADPYNAPVGAPLVDWKPRLQRLVNPNGGRVVLIDFDQELSFGSWRYVEPHLP</sequence>
<dbReference type="OrthoDB" id="10429810at2759"/>
<evidence type="ECO:0000313" key="1">
    <source>
        <dbReference type="EMBL" id="KLU82404.1"/>
    </source>
</evidence>
<evidence type="ECO:0000313" key="3">
    <source>
        <dbReference type="Proteomes" id="UP000011715"/>
    </source>
</evidence>
<dbReference type="Proteomes" id="UP000011715">
    <property type="component" value="Unassembled WGS sequence"/>
</dbReference>
<reference evidence="1" key="2">
    <citation type="submission" date="2010-05" db="EMBL/GenBank/DDBJ databases">
        <title>The Genome Sequence of Magnaporthe poae strain ATCC 64411.</title>
        <authorList>
            <consortium name="The Broad Institute Genome Sequencing Platform"/>
            <consortium name="Broad Institute Genome Sequencing Center for Infectious Disease"/>
            <person name="Ma L.-J."/>
            <person name="Dead R."/>
            <person name="Young S."/>
            <person name="Zeng Q."/>
            <person name="Koehrsen M."/>
            <person name="Alvarado L."/>
            <person name="Berlin A."/>
            <person name="Chapman S.B."/>
            <person name="Chen Z."/>
            <person name="Freedman E."/>
            <person name="Gellesch M."/>
            <person name="Goldberg J."/>
            <person name="Griggs A."/>
            <person name="Gujja S."/>
            <person name="Heilman E.R."/>
            <person name="Heiman D."/>
            <person name="Hepburn T."/>
            <person name="Howarth C."/>
            <person name="Jen D."/>
            <person name="Larson L."/>
            <person name="Mehta T."/>
            <person name="Neiman D."/>
            <person name="Pearson M."/>
            <person name="Roberts A."/>
            <person name="Saif S."/>
            <person name="Shea T."/>
            <person name="Shenoy N."/>
            <person name="Sisk P."/>
            <person name="Stolte C."/>
            <person name="Sykes S."/>
            <person name="Walk T."/>
            <person name="White J."/>
            <person name="Yandava C."/>
            <person name="Haas B."/>
            <person name="Nusbaum C."/>
            <person name="Birren B."/>
        </authorList>
    </citation>
    <scope>NUCLEOTIDE SEQUENCE</scope>
    <source>
        <strain evidence="1">ATCC 64411</strain>
    </source>
</reference>
<protein>
    <submittedName>
        <fullName evidence="1 2">Uncharacterized protein</fullName>
    </submittedName>
</protein>
<reference evidence="2" key="5">
    <citation type="submission" date="2015-06" db="UniProtKB">
        <authorList>
            <consortium name="EnsemblFungi"/>
        </authorList>
    </citation>
    <scope>IDENTIFICATION</scope>
    <source>
        <strain evidence="2">ATCC 64411</strain>
    </source>
</reference>